<dbReference type="Proteomes" id="UP000263900">
    <property type="component" value="Chromosome"/>
</dbReference>
<evidence type="ECO:0008006" key="4">
    <source>
        <dbReference type="Google" id="ProtNLM"/>
    </source>
</evidence>
<dbReference type="EMBL" id="CP032157">
    <property type="protein sequence ID" value="AXY77406.1"/>
    <property type="molecule type" value="Genomic_DNA"/>
</dbReference>
<evidence type="ECO:0000313" key="2">
    <source>
        <dbReference type="EMBL" id="AXY77406.1"/>
    </source>
</evidence>
<dbReference type="OrthoDB" id="6057441at2"/>
<gene>
    <name evidence="2" type="ORF">D3H65_27005</name>
</gene>
<dbReference type="AlphaFoldDB" id="A0A3B7MWM3"/>
<keyword evidence="1" id="KW-0732">Signal</keyword>
<feature type="chain" id="PRO_5017722007" description="DUF3108 domain-containing protein" evidence="1">
    <location>
        <begin position="24"/>
        <end position="261"/>
    </location>
</feature>
<name>A0A3B7MWM3_9BACT</name>
<evidence type="ECO:0000256" key="1">
    <source>
        <dbReference type="SAM" id="SignalP"/>
    </source>
</evidence>
<feature type="signal peptide" evidence="1">
    <location>
        <begin position="1"/>
        <end position="23"/>
    </location>
</feature>
<reference evidence="2 3" key="1">
    <citation type="submission" date="2018-09" db="EMBL/GenBank/DDBJ databases">
        <title>Genome sequencing of strain 6GH32-13.</title>
        <authorList>
            <person name="Weon H.-Y."/>
            <person name="Heo J."/>
            <person name="Kwon S.-W."/>
        </authorList>
    </citation>
    <scope>NUCLEOTIDE SEQUENCE [LARGE SCALE GENOMIC DNA]</scope>
    <source>
        <strain evidence="2 3">5GH32-13</strain>
    </source>
</reference>
<sequence length="261" mass="30413">MKRLRLLALLGIFLAGQLQYSFAQKKDTIIIDGSKVKTGYLKPGMNRYLVYFKMGKDSSRTKYQLWSRKVDFLSYQGRDAISITQEWEDNQTVVHKVYSVCDKKTFAPLYHESWWTGRGAAKADFINKQFLLRDTLLTSEDTATSKKNMLQAFNTALDQYVLNWHLDLETFPILPYRENVTFMINFYDPGFPAPKMQAYTVTGSGQLEGYNNQKIDCWLLTHSGTNNEETFWISKKTQEVLKLEQEFGGRYRYKIKLGYSI</sequence>
<evidence type="ECO:0000313" key="3">
    <source>
        <dbReference type="Proteomes" id="UP000263900"/>
    </source>
</evidence>
<dbReference type="KEGG" id="pseg:D3H65_27005"/>
<keyword evidence="3" id="KW-1185">Reference proteome</keyword>
<dbReference type="InterPro" id="IPR021457">
    <property type="entry name" value="DUF3108"/>
</dbReference>
<organism evidence="2 3">
    <name type="scientific">Paraflavitalea soli</name>
    <dbReference type="NCBI Taxonomy" id="2315862"/>
    <lineage>
        <taxon>Bacteria</taxon>
        <taxon>Pseudomonadati</taxon>
        <taxon>Bacteroidota</taxon>
        <taxon>Chitinophagia</taxon>
        <taxon>Chitinophagales</taxon>
        <taxon>Chitinophagaceae</taxon>
        <taxon>Paraflavitalea</taxon>
    </lineage>
</organism>
<proteinExistence type="predicted"/>
<protein>
    <recommendedName>
        <fullName evidence="4">DUF3108 domain-containing protein</fullName>
    </recommendedName>
</protein>
<dbReference type="Pfam" id="PF11306">
    <property type="entry name" value="DUF3108"/>
    <property type="match status" value="1"/>
</dbReference>
<accession>A0A3B7MWM3</accession>
<dbReference type="RefSeq" id="WP_119053282.1">
    <property type="nucleotide sequence ID" value="NZ_CP032157.1"/>
</dbReference>